<sequence length="95" mass="11000">MMQVTLNLPDELARFLIAHPNPDAYMAQIVGMTLRHPEAGGLRNRTAKASGLQKEDKGARLSFSRWWRNQRTEIQPLPEPGADPRLDYLRERYRL</sequence>
<gene>
    <name evidence="1" type="ORF">BECKDK2373C_GA0170839_101217</name>
</gene>
<dbReference type="AlphaFoldDB" id="A0A450S1Y7"/>
<reference evidence="1" key="1">
    <citation type="submission" date="2019-02" db="EMBL/GenBank/DDBJ databases">
        <authorList>
            <person name="Gruber-Vodicka R. H."/>
            <person name="Seah K. B. B."/>
        </authorList>
    </citation>
    <scope>NUCLEOTIDE SEQUENCE</scope>
    <source>
        <strain evidence="1">BECK_DK161</strain>
    </source>
</reference>
<dbReference type="EMBL" id="CAADEY010000012">
    <property type="protein sequence ID" value="VFJ45677.1"/>
    <property type="molecule type" value="Genomic_DNA"/>
</dbReference>
<protein>
    <submittedName>
        <fullName evidence="1">Uncharacterized protein</fullName>
    </submittedName>
</protein>
<name>A0A450S1Y7_9GAMM</name>
<organism evidence="1">
    <name type="scientific">Candidatus Kentrum sp. DK</name>
    <dbReference type="NCBI Taxonomy" id="2126562"/>
    <lineage>
        <taxon>Bacteria</taxon>
        <taxon>Pseudomonadati</taxon>
        <taxon>Pseudomonadota</taxon>
        <taxon>Gammaproteobacteria</taxon>
        <taxon>Candidatus Kentrum</taxon>
    </lineage>
</organism>
<proteinExistence type="predicted"/>
<accession>A0A450S1Y7</accession>
<evidence type="ECO:0000313" key="1">
    <source>
        <dbReference type="EMBL" id="VFJ45677.1"/>
    </source>
</evidence>